<sequence>MPSELREKSGLHFLQLPAEIRNNIYEHALVSSEPVRGDVKPHRNNLALKILRLNCQIWCEANVMLYARNVIDISHITSCVEFGNLLTGMGAFNVCLLRHIRIPFPRIHHYSRAAFQDDYRCALSGSPFIHFDLSILANLETITFAIESSTLANNEVDTYDLVEVMRPEIIEMNESFRRSPRLREIVMETHPDHVSEEWRQVLEGCGWVIKEVLFPFEDSHSELSSDDSCTDGESSDEGDSADENDLQHARYEDDSDPQHARNDDNDWVPYDAL</sequence>
<dbReference type="AlphaFoldDB" id="A0A6A6VRR8"/>
<feature type="region of interest" description="Disordered" evidence="1">
    <location>
        <begin position="220"/>
        <end position="273"/>
    </location>
</feature>
<dbReference type="RefSeq" id="XP_033595829.1">
    <property type="nucleotide sequence ID" value="XM_033747652.1"/>
</dbReference>
<evidence type="ECO:0000313" key="2">
    <source>
        <dbReference type="EMBL" id="KAF2753378.1"/>
    </source>
</evidence>
<dbReference type="EMBL" id="ML996584">
    <property type="protein sequence ID" value="KAF2753378.1"/>
    <property type="molecule type" value="Genomic_DNA"/>
</dbReference>
<keyword evidence="3" id="KW-1185">Reference proteome</keyword>
<organism evidence="2 3">
    <name type="scientific">Pseudovirgaria hyperparasitica</name>
    <dbReference type="NCBI Taxonomy" id="470096"/>
    <lineage>
        <taxon>Eukaryota</taxon>
        <taxon>Fungi</taxon>
        <taxon>Dikarya</taxon>
        <taxon>Ascomycota</taxon>
        <taxon>Pezizomycotina</taxon>
        <taxon>Dothideomycetes</taxon>
        <taxon>Dothideomycetes incertae sedis</taxon>
        <taxon>Acrospermales</taxon>
        <taxon>Acrospermaceae</taxon>
        <taxon>Pseudovirgaria</taxon>
    </lineage>
</organism>
<dbReference type="OrthoDB" id="62952at2759"/>
<evidence type="ECO:0000313" key="3">
    <source>
        <dbReference type="Proteomes" id="UP000799437"/>
    </source>
</evidence>
<dbReference type="InterPro" id="IPR038883">
    <property type="entry name" value="AN11006-like"/>
</dbReference>
<dbReference type="GeneID" id="54488706"/>
<dbReference type="PANTHER" id="PTHR42085:SF1">
    <property type="entry name" value="F-BOX DOMAIN-CONTAINING PROTEIN"/>
    <property type="match status" value="1"/>
</dbReference>
<dbReference type="Proteomes" id="UP000799437">
    <property type="component" value="Unassembled WGS sequence"/>
</dbReference>
<feature type="compositionally biased region" description="Acidic residues" evidence="1">
    <location>
        <begin position="224"/>
        <end position="244"/>
    </location>
</feature>
<evidence type="ECO:0000256" key="1">
    <source>
        <dbReference type="SAM" id="MobiDB-lite"/>
    </source>
</evidence>
<protein>
    <recommendedName>
        <fullName evidence="4">F-box domain-containing protein</fullName>
    </recommendedName>
</protein>
<proteinExistence type="predicted"/>
<accession>A0A6A6VRR8</accession>
<evidence type="ECO:0008006" key="4">
    <source>
        <dbReference type="Google" id="ProtNLM"/>
    </source>
</evidence>
<name>A0A6A6VRR8_9PEZI</name>
<reference evidence="2" key="1">
    <citation type="journal article" date="2020" name="Stud. Mycol.">
        <title>101 Dothideomycetes genomes: a test case for predicting lifestyles and emergence of pathogens.</title>
        <authorList>
            <person name="Haridas S."/>
            <person name="Albert R."/>
            <person name="Binder M."/>
            <person name="Bloem J."/>
            <person name="Labutti K."/>
            <person name="Salamov A."/>
            <person name="Andreopoulos B."/>
            <person name="Baker S."/>
            <person name="Barry K."/>
            <person name="Bills G."/>
            <person name="Bluhm B."/>
            <person name="Cannon C."/>
            <person name="Castanera R."/>
            <person name="Culley D."/>
            <person name="Daum C."/>
            <person name="Ezra D."/>
            <person name="Gonzalez J."/>
            <person name="Henrissat B."/>
            <person name="Kuo A."/>
            <person name="Liang C."/>
            <person name="Lipzen A."/>
            <person name="Lutzoni F."/>
            <person name="Magnuson J."/>
            <person name="Mondo S."/>
            <person name="Nolan M."/>
            <person name="Ohm R."/>
            <person name="Pangilinan J."/>
            <person name="Park H.-J."/>
            <person name="Ramirez L."/>
            <person name="Alfaro M."/>
            <person name="Sun H."/>
            <person name="Tritt A."/>
            <person name="Yoshinaga Y."/>
            <person name="Zwiers L.-H."/>
            <person name="Turgeon B."/>
            <person name="Goodwin S."/>
            <person name="Spatafora J."/>
            <person name="Crous P."/>
            <person name="Grigoriev I."/>
        </authorList>
    </citation>
    <scope>NUCLEOTIDE SEQUENCE</scope>
    <source>
        <strain evidence="2">CBS 121739</strain>
    </source>
</reference>
<gene>
    <name evidence="2" type="ORF">EJ05DRAFT_505018</name>
</gene>
<feature type="compositionally biased region" description="Basic and acidic residues" evidence="1">
    <location>
        <begin position="245"/>
        <end position="264"/>
    </location>
</feature>
<dbReference type="PANTHER" id="PTHR42085">
    <property type="entry name" value="F-BOX DOMAIN-CONTAINING PROTEIN"/>
    <property type="match status" value="1"/>
</dbReference>